<comment type="caution">
    <text evidence="3">The sequence shown here is derived from an EMBL/GenBank/DDBJ whole genome shotgun (WGS) entry which is preliminary data.</text>
</comment>
<keyword evidence="1" id="KW-1133">Transmembrane helix</keyword>
<keyword evidence="4" id="KW-1185">Reference proteome</keyword>
<dbReference type="Pfam" id="PF22150">
    <property type="entry name" value="Tt1218-like"/>
    <property type="match status" value="1"/>
</dbReference>
<name>A0A3P3VHT2_9GAMM</name>
<evidence type="ECO:0000256" key="1">
    <source>
        <dbReference type="SAM" id="Phobius"/>
    </source>
</evidence>
<reference evidence="3 4" key="1">
    <citation type="submission" date="2018-08" db="EMBL/GenBank/DDBJ databases">
        <authorList>
            <person name="Khan S.A."/>
        </authorList>
    </citation>
    <scope>NUCLEOTIDE SEQUENCE [LARGE SCALE GENOMIC DNA]</scope>
    <source>
        <strain evidence="3 4">GTF-13</strain>
    </source>
</reference>
<dbReference type="AlphaFoldDB" id="A0A3P3VHT2"/>
<gene>
    <name evidence="3" type="primary">pilV</name>
    <name evidence="3" type="ORF">D0544_10380</name>
</gene>
<dbReference type="RefSeq" id="WP_125015997.1">
    <property type="nucleotide sequence ID" value="NZ_QWEZ01000002.1"/>
</dbReference>
<sequence length="154" mass="16154">MLSSFPRKQAGVGLIEILVTLLILAVGFLGMAALQANALRLGHSAYVRTQASVLAYDIIDRIRANPTVAQGGGYDIAIGDSGSDVDTCEAAACNTATLATYDKQQWLFLLQSQLPKGDGTVSVAGGRVTVTVQWDESRGQAAQTLATETVEALL</sequence>
<reference evidence="3 4" key="2">
    <citation type="submission" date="2018-12" db="EMBL/GenBank/DDBJ databases">
        <title>Simiduia agarivorans gen. nov., sp. nov., a marine, agarolytic bacterium isolated from shallow coastal water from Keelung, Taiwan.</title>
        <authorList>
            <person name="Shieh W.Y."/>
        </authorList>
    </citation>
    <scope>NUCLEOTIDE SEQUENCE [LARGE SCALE GENOMIC DNA]</scope>
    <source>
        <strain evidence="3 4">GTF-13</strain>
    </source>
</reference>
<dbReference type="InterPro" id="IPR054402">
    <property type="entry name" value="Tt1218-like_dom"/>
</dbReference>
<dbReference type="Proteomes" id="UP000280792">
    <property type="component" value="Unassembled WGS sequence"/>
</dbReference>
<dbReference type="Pfam" id="PF07963">
    <property type="entry name" value="N_methyl"/>
    <property type="match status" value="1"/>
</dbReference>
<evidence type="ECO:0000313" key="3">
    <source>
        <dbReference type="EMBL" id="RRJ82285.1"/>
    </source>
</evidence>
<feature type="domain" description="Type IV pilin Tt1218-like" evidence="2">
    <location>
        <begin position="33"/>
        <end position="102"/>
    </location>
</feature>
<evidence type="ECO:0000313" key="4">
    <source>
        <dbReference type="Proteomes" id="UP000280792"/>
    </source>
</evidence>
<evidence type="ECO:0000259" key="2">
    <source>
        <dbReference type="Pfam" id="PF22150"/>
    </source>
</evidence>
<dbReference type="EMBL" id="QWEZ01000002">
    <property type="protein sequence ID" value="RRJ82285.1"/>
    <property type="molecule type" value="Genomic_DNA"/>
</dbReference>
<proteinExistence type="predicted"/>
<dbReference type="InterPro" id="IPR012902">
    <property type="entry name" value="N_methyl_site"/>
</dbReference>
<accession>A0A3P3VHT2</accession>
<keyword evidence="1" id="KW-0472">Membrane</keyword>
<protein>
    <submittedName>
        <fullName evidence="3">Type IV pilus modification protein PilV</fullName>
    </submittedName>
</protein>
<feature type="transmembrane region" description="Helical" evidence="1">
    <location>
        <begin position="12"/>
        <end position="34"/>
    </location>
</feature>
<dbReference type="NCBIfam" id="TIGR02523">
    <property type="entry name" value="type_IV_pilV"/>
    <property type="match status" value="1"/>
</dbReference>
<keyword evidence="1" id="KW-0812">Transmembrane</keyword>
<dbReference type="InterPro" id="IPR013362">
    <property type="entry name" value="Pilus_4_PilV"/>
</dbReference>
<organism evidence="3 4">
    <name type="scientific">Aestuariirhabdus litorea</name>
    <dbReference type="NCBI Taxonomy" id="2528527"/>
    <lineage>
        <taxon>Bacteria</taxon>
        <taxon>Pseudomonadati</taxon>
        <taxon>Pseudomonadota</taxon>
        <taxon>Gammaproteobacteria</taxon>
        <taxon>Oceanospirillales</taxon>
        <taxon>Aestuariirhabdaceae</taxon>
        <taxon>Aestuariirhabdus</taxon>
    </lineage>
</organism>